<dbReference type="InterPro" id="IPR029058">
    <property type="entry name" value="AB_hydrolase_fold"/>
</dbReference>
<dbReference type="CDD" id="cd17643">
    <property type="entry name" value="A_NRPS_Cytc1-like"/>
    <property type="match status" value="1"/>
</dbReference>
<dbReference type="HOGENOM" id="CLU_000022_11_0_3"/>
<dbReference type="STRING" id="56107.Cylst_6101"/>
<feature type="domain" description="Carrier" evidence="5">
    <location>
        <begin position="1849"/>
        <end position="1924"/>
    </location>
</feature>
<dbReference type="Gene3D" id="2.30.38.10">
    <property type="entry name" value="Luciferase, Domain 3"/>
    <property type="match status" value="2"/>
</dbReference>
<keyword evidence="3" id="KW-0596">Phosphopantetheine</keyword>
<dbReference type="FunFam" id="3.40.50.12780:FF:000012">
    <property type="entry name" value="Non-ribosomal peptide synthetase"/>
    <property type="match status" value="2"/>
</dbReference>
<dbReference type="InterPro" id="IPR036736">
    <property type="entry name" value="ACP-like_sf"/>
</dbReference>
<evidence type="ECO:0000256" key="2">
    <source>
        <dbReference type="ARBA" id="ARBA00006432"/>
    </source>
</evidence>
<dbReference type="SUPFAM" id="SSF56801">
    <property type="entry name" value="Acetyl-CoA synthetase-like"/>
    <property type="match status" value="3"/>
</dbReference>
<dbReference type="FunFam" id="3.40.50.980:FF:000002">
    <property type="entry name" value="Enterobactin synthetase component F"/>
    <property type="match status" value="1"/>
</dbReference>
<dbReference type="PROSITE" id="PS00455">
    <property type="entry name" value="AMP_BINDING"/>
    <property type="match status" value="3"/>
</dbReference>
<dbReference type="InterPro" id="IPR042099">
    <property type="entry name" value="ANL_N_sf"/>
</dbReference>
<feature type="domain" description="Carrier" evidence="5">
    <location>
        <begin position="2934"/>
        <end position="3009"/>
    </location>
</feature>
<dbReference type="Gene3D" id="3.40.50.1820">
    <property type="entry name" value="alpha/beta hydrolase"/>
    <property type="match status" value="1"/>
</dbReference>
<dbReference type="Pfam" id="PF00501">
    <property type="entry name" value="AMP-binding"/>
    <property type="match status" value="3"/>
</dbReference>
<organism evidence="6 7">
    <name type="scientific">Cylindrospermum stagnale PCC 7417</name>
    <dbReference type="NCBI Taxonomy" id="56107"/>
    <lineage>
        <taxon>Bacteria</taxon>
        <taxon>Bacillati</taxon>
        <taxon>Cyanobacteriota</taxon>
        <taxon>Cyanophyceae</taxon>
        <taxon>Nostocales</taxon>
        <taxon>Nostocaceae</taxon>
        <taxon>Cylindrospermum</taxon>
    </lineage>
</organism>
<dbReference type="FunFam" id="2.30.38.10:FF:000001">
    <property type="entry name" value="Non-ribosomal peptide synthetase PvdI"/>
    <property type="match status" value="2"/>
</dbReference>
<keyword evidence="4" id="KW-0597">Phosphoprotein</keyword>
<protein>
    <submittedName>
        <fullName evidence="6">Amino acid adenylation enzyme/thioester reductase family protein</fullName>
    </submittedName>
</protein>
<dbReference type="Pfam" id="PF00975">
    <property type="entry name" value="Thioesterase"/>
    <property type="match status" value="1"/>
</dbReference>
<dbReference type="InterPro" id="IPR025110">
    <property type="entry name" value="AMP-bd_C"/>
</dbReference>
<dbReference type="GO" id="GO:0043041">
    <property type="term" value="P:amino acid activation for nonribosomal peptide biosynthetic process"/>
    <property type="evidence" value="ECO:0007669"/>
    <property type="project" value="TreeGrafter"/>
</dbReference>
<dbReference type="Proteomes" id="UP000010475">
    <property type="component" value="Chromosome"/>
</dbReference>
<dbReference type="Gene3D" id="3.40.50.12780">
    <property type="entry name" value="N-terminal domain of ligase-like"/>
    <property type="match status" value="1"/>
</dbReference>
<dbReference type="SUPFAM" id="SSF52777">
    <property type="entry name" value="CoA-dependent acyltransferases"/>
    <property type="match status" value="5"/>
</dbReference>
<dbReference type="InterPro" id="IPR010071">
    <property type="entry name" value="AA_adenyl_dom"/>
</dbReference>
<dbReference type="KEGG" id="csg:Cylst_6101"/>
<dbReference type="FunFam" id="1.10.1200.10:FF:000005">
    <property type="entry name" value="Nonribosomal peptide synthetase 1"/>
    <property type="match status" value="3"/>
</dbReference>
<evidence type="ECO:0000259" key="5">
    <source>
        <dbReference type="PROSITE" id="PS50075"/>
    </source>
</evidence>
<dbReference type="eggNOG" id="COG1020">
    <property type="taxonomic scope" value="Bacteria"/>
</dbReference>
<gene>
    <name evidence="6" type="ORF">Cylst_6101</name>
</gene>
<feature type="domain" description="Carrier" evidence="5">
    <location>
        <begin position="782"/>
        <end position="857"/>
    </location>
</feature>
<dbReference type="Pfam" id="PF13193">
    <property type="entry name" value="AMP-binding_C"/>
    <property type="match status" value="3"/>
</dbReference>
<dbReference type="GO" id="GO:0005829">
    <property type="term" value="C:cytosol"/>
    <property type="evidence" value="ECO:0007669"/>
    <property type="project" value="TreeGrafter"/>
</dbReference>
<dbReference type="OrthoDB" id="9757538at2"/>
<dbReference type="PROSITE" id="PS50075">
    <property type="entry name" value="CARRIER"/>
    <property type="match status" value="3"/>
</dbReference>
<dbReference type="FunFam" id="3.30.559.10:FF:000012">
    <property type="entry name" value="Non-ribosomal peptide synthetase"/>
    <property type="match status" value="2"/>
</dbReference>
<accession>K9X8V8</accession>
<dbReference type="EMBL" id="CP003642">
    <property type="protein sequence ID" value="AFZ28072.1"/>
    <property type="molecule type" value="Genomic_DNA"/>
</dbReference>
<evidence type="ECO:0000256" key="3">
    <source>
        <dbReference type="ARBA" id="ARBA00022450"/>
    </source>
</evidence>
<dbReference type="InterPro" id="IPR000873">
    <property type="entry name" value="AMP-dep_synth/lig_dom"/>
</dbReference>
<dbReference type="GO" id="GO:0008610">
    <property type="term" value="P:lipid biosynthetic process"/>
    <property type="evidence" value="ECO:0007669"/>
    <property type="project" value="UniProtKB-ARBA"/>
</dbReference>
<dbReference type="InterPro" id="IPR023213">
    <property type="entry name" value="CAT-like_dom_sf"/>
</dbReference>
<dbReference type="SUPFAM" id="SSF47336">
    <property type="entry name" value="ACP-like"/>
    <property type="match status" value="3"/>
</dbReference>
<dbReference type="SUPFAM" id="SSF53474">
    <property type="entry name" value="alpha/beta-Hydrolases"/>
    <property type="match status" value="1"/>
</dbReference>
<evidence type="ECO:0000256" key="1">
    <source>
        <dbReference type="ARBA" id="ARBA00001957"/>
    </source>
</evidence>
<dbReference type="Gene3D" id="3.40.50.980">
    <property type="match status" value="4"/>
</dbReference>
<dbReference type="InterPro" id="IPR009081">
    <property type="entry name" value="PP-bd_ACP"/>
</dbReference>
<dbReference type="InterPro" id="IPR001031">
    <property type="entry name" value="Thioesterase"/>
</dbReference>
<dbReference type="CDD" id="cd19531">
    <property type="entry name" value="LCL_NRPS-like"/>
    <property type="match status" value="2"/>
</dbReference>
<sequence length="3297" mass="372942">MNIEDTYLESCSNAERFWRDFLRGFTAPLKLSAIANPTSSPPCRGTQEIRLTSSKTLDLTNLTQNYQLSLYSLIQGAMALLLSHYSGETDILFGATRACRQADSKELCLNILPVRVSIHPGTSVLSWLRELQAQWMALQDYESISLGQIRNWSQVPPESPLFETLVILANDGLEAELQEQGDYPLVLSVDAESDLLLKIDYERTQFADDAIARMLGHLETIFTSLLNLPQQSIADIPLLTAAQRHQLLVEWNQTEANYPQDKCIHHLFEEQVERTPDAVAVVFEQQQLTYRELNQRANQLAQYLQTLGVQPEVLVGICTERSLEMIVGILGILKAGGAYVPLDIAYPKERLAFMLSDSQVSLLLTQQHLVEKLPEHQAKIICLDGDGDAPAKTPEKQTASAVKATNLAYVIYTSGSTGKPKGVLIPHCNVVRLFAATQSWFQFNQNDIWSLFHSYAFDFSVWELWGALLYGGRLVIVPYYVSRTPELFYNLLSQEKITVLNQTPSAFQQILQLEESLNVQRDLSLRYVIFGGETLNIQSLRPWFERHGEQSPQLVNMYGITETTVHVTYRPLTIADLDSSRNVIGRKIPDLQQYILNSQLQPVPIGVPGEIYIGGAGLARGYLNRPELTAQRFILHPFSQQPEARLYKSGDLVRYLANGDIEYLGRLDNQVKIRGFRIEIGEIEALLNQHSAIRETKVIAREDIPGDKRLVAYFVFSSKQNSPSEILNQLRQYLQQQLPDYMVPSAFVLLESFPLTPNGKIDHRALPAPNLLGFRRPSNYLAPRTPTEEILANLWREVLQVEPIGIDDNFFELGGHSLLATQVISRIRQGLNLEVSVRSLFEFPTIAQLAPQISTTPQTDSLTLPPIPPRKHQGTLPLSFAQQRLWFLDQLQPNSTAYHLSYIFQIQGTLNLYALQQSLGEIIQRHEILHTNFPAVDGQAIQVIVANIAFNLPIIDLQSLPVTQQKLETQRIANQEAQQPFNLAQDPLLRLKLLRLSPAENLLLLNIHHIIFDGWSFGVLFTELKTLYPAFCEAQPSQLPQLPIQYADFTLWQHQWLSGEVLDSQLHYWKQQLGGTLPLLQLPTDHPRPPVQTYQGASFSLILSPELTANIKSLSQQEGVTLFMTLLAAFKILLYRYTGQENVIVGTPIAGRNRREIESLIGFFVNTLALRTDLGGNPSFRELLGRVRQVCLEAYTHQDLPFEQLVTALQPERHLSHTPVFQVMFALDNAPMGEFALPGLAVTPLASPIQTAKFDLTLSMEERNGQLTGEWEYNTDLFEAATIERMIKHFQTLLSGITAHPNQSIWKLPLLTEAEKHQLLIEWNQTEADYPQDKCIHQLFEEQVERTPDAIAVVFEQQQLTYRELNQRANQLAHYLQKRGVGTEALVGICVERSLEMIIAVLSTLKAGGAYLPLDPAYPQERLAFMVQDAQVSILLTQTELLPSLPVFSTQLINLDTDWQQITQFPSSNPINTQLQPKNLAYIIYTSGSTGQPKGVMIQHCSLVNTYFAWETIYQLRTTTTSHLQMASFSFDVFSGDLIRTLCSGGKLVLCPRHLLLSPELLYGLMQKEKVDCADFVPAVLRNLVQYLESSQQRLDFMRLLICGSDSWSSAEYQKILQLSSSQTRLINSYGLTEATIDSSYFETTAKNLALNQLLPIGRPFPNTQLCILDKHLQPVPIGVAGELYIGGVNLARGYRHRTELTTNKFIPNPFSKNPGERLYKTGDLVRYLPDGNIEFLQRIDNQVKIRGFRIEIGEIEATINQNHNVTKAVVIVREDIPDDKRLVAYVVPHSTETSVLELRNFLKSKLPGYMIPSAFVLLEEIPLTPNGKIDHRALPAPNVSFSQSNYVAPRTPTEEILANLWREILKVELISIHDNFFELGGHSLLATQVISRIRQVFNREIPLRLLFESPNIAQLSSQLGKTKSLPVPPIQPRKQPENLPLSFAQQRLWFLDQLEPNSTAYNMPFTLRLQGLLNIHALSQTIAEIIQRHQILHTNFAAVAGQLTQVINDHNAFSLPIIDLQSLPNFQREAEAQKIANEEAQQPFNLVHDSLFRVKLLRLNEAEHLLLLNIHHIIFDGWSFGVLFAELKAVYAAFCLGHSLPLQQLPIQYADFALWQRQWLSGQVLDSQLNYWKRQLGGTLPVLDLPTDYPRPPMQTYQGAAKSFVLSLELTASIKSLCQKEGATLFMTLLAAFKILLCRYSGQDDVIVGTPIAGRNRTEIEDLIGFFVNTLALRTDLAGNPSFRELLGRVRQVCLEAYAHQDLPFEKLVEELQPERNLSHTPLFQVWFNMINLSSDSLELMGLKVEPVSILETASKFDLSLYIREENQQIHLQLVYNTLLFNADTIQWMGMHLQRLLAGIAANPEKPISTFPLLTKTERYELSHPCNLIRPTNSFNEFPKQEIEQSIPARFEQQAKKYPHNIAVKTKNYQWTYRELNLQAHKIAQILLQKNLNRDAKIALLFDHDAPMVSAILGVLKLGQIYVPLEPKYPRQRVLSILEDSLCQLVLTNNKNLADAQKITDGKLPIINIDDINVNDFPEEITQEISADTLAYILYTSGSTGKPKGVIQNHRNVLHFIRNYTNNLHVSPNDKLTLFSSYSFDAAIIDIFSAILNGATLYPFNIKVEGLAHLSEWLDEQEITIYHSTPTVYRQFIQILPVKPSIEKTQLSKVRLVVLGGEEVVKSDVELYQKHFSHECILVNGLGSTESSFNLQYLIDKKTQLTQKQVPVGYPFDDTEIILLDESGNPTDILGEIAIRSPHIALGYWQKPELTKVVFLNDSEGSNKRIYRTGDLGRLRVNGAIEFLGRKDFQVKIRGFRIELGEIEAVLSQHPAVQEAVVITREVIPGEKRLVAYIIPRSNPNLNQEIGNEPFTQSQSLIINQLKQSLKQNLPDYMVPSAFVLLDVLPLTPNGKINRRALPAPDFAKFESEKYTTPTDNLELQLTKIWENVLGIQPIGLSDNFFDVGGHSLLAIRLFAQIEKIFGKHLALTTLFQSPTIRQLANVLRQEGCSTSWSSLVPIQPNGSKPPFFYIHTVYGGLIHSHNLLSKMNSDQPIYGLQAQGLDGKKPPHTCIEDMAGHYIKEIQTVQPHGPYFLGGWCAGGMIAYEIAQQLYAQGETVELLVIFDAYPPKMISQSNTSSSHLSWRQTKSSLDQSILHLIDTIKRNRSLFATLKNQQQIISIGKKINHRIYDRIKEIIYKFYLNKNLTLPHSLRELAVRDAISQAYKNYFPQVYSGKVIFFRAVIQPKEYADYLKQWEELAAGGLEIHDIPGHHDSILSEPNVRVLAEKLRACIAMH</sequence>
<dbReference type="CDD" id="cd05930">
    <property type="entry name" value="A_NRPS"/>
    <property type="match status" value="1"/>
</dbReference>
<dbReference type="SMART" id="SM00823">
    <property type="entry name" value="PKS_PP"/>
    <property type="match status" value="3"/>
</dbReference>
<evidence type="ECO:0000313" key="6">
    <source>
        <dbReference type="EMBL" id="AFZ28072.1"/>
    </source>
</evidence>
<proteinExistence type="inferred from homology"/>
<dbReference type="InterPro" id="IPR020845">
    <property type="entry name" value="AMP-binding_CS"/>
</dbReference>
<dbReference type="Gene3D" id="3.30.300.30">
    <property type="match status" value="3"/>
</dbReference>
<reference evidence="6 7" key="1">
    <citation type="submission" date="2012-06" db="EMBL/GenBank/DDBJ databases">
        <title>Finished chromosome of genome of Cylindrospermum stagnale PCC 7417.</title>
        <authorList>
            <consortium name="US DOE Joint Genome Institute"/>
            <person name="Gugger M."/>
            <person name="Coursin T."/>
            <person name="Rippka R."/>
            <person name="Tandeau De Marsac N."/>
            <person name="Huntemann M."/>
            <person name="Wei C.-L."/>
            <person name="Han J."/>
            <person name="Detter J.C."/>
            <person name="Han C."/>
            <person name="Tapia R."/>
            <person name="Chen A."/>
            <person name="Kyrpides N."/>
            <person name="Mavromatis K."/>
            <person name="Markowitz V."/>
            <person name="Szeto E."/>
            <person name="Ivanova N."/>
            <person name="Pagani I."/>
            <person name="Pati A."/>
            <person name="Goodwin L."/>
            <person name="Nordberg H.P."/>
            <person name="Cantor M.N."/>
            <person name="Hua S.X."/>
            <person name="Woyke T."/>
            <person name="Kerfeld C.A."/>
        </authorList>
    </citation>
    <scope>NUCLEOTIDE SEQUENCE [LARGE SCALE GENOMIC DNA]</scope>
    <source>
        <strain evidence="6 7">PCC 7417</strain>
    </source>
</reference>
<dbReference type="PANTHER" id="PTHR45527:SF1">
    <property type="entry name" value="FATTY ACID SYNTHASE"/>
    <property type="match status" value="1"/>
</dbReference>
<dbReference type="PROSITE" id="PS00012">
    <property type="entry name" value="PHOSPHOPANTETHEINE"/>
    <property type="match status" value="2"/>
</dbReference>
<dbReference type="Gene3D" id="1.10.1200.10">
    <property type="entry name" value="ACP-like"/>
    <property type="match status" value="3"/>
</dbReference>
<evidence type="ECO:0000313" key="7">
    <source>
        <dbReference type="Proteomes" id="UP000010475"/>
    </source>
</evidence>
<dbReference type="InterPro" id="IPR006162">
    <property type="entry name" value="Ppantetheine_attach_site"/>
</dbReference>
<dbReference type="FunFam" id="3.40.50.980:FF:000001">
    <property type="entry name" value="Non-ribosomal peptide synthetase"/>
    <property type="match status" value="2"/>
</dbReference>
<name>K9X8V8_9NOST</name>
<dbReference type="GO" id="GO:0044550">
    <property type="term" value="P:secondary metabolite biosynthetic process"/>
    <property type="evidence" value="ECO:0007669"/>
    <property type="project" value="UniProtKB-ARBA"/>
</dbReference>
<evidence type="ECO:0000256" key="4">
    <source>
        <dbReference type="ARBA" id="ARBA00022553"/>
    </source>
</evidence>
<dbReference type="InterPro" id="IPR045851">
    <property type="entry name" value="AMP-bd_C_sf"/>
</dbReference>
<keyword evidence="7" id="KW-1185">Reference proteome</keyword>
<dbReference type="InterPro" id="IPR001242">
    <property type="entry name" value="Condensation_dom"/>
</dbReference>
<dbReference type="FunFam" id="3.30.300.30:FF:000010">
    <property type="entry name" value="Enterobactin synthetase component F"/>
    <property type="match status" value="3"/>
</dbReference>
<dbReference type="PATRIC" id="fig|56107.3.peg.6706"/>
<dbReference type="Pfam" id="PF00668">
    <property type="entry name" value="Condensation"/>
    <property type="match status" value="3"/>
</dbReference>
<comment type="cofactor">
    <cofactor evidence="1">
        <name>pantetheine 4'-phosphate</name>
        <dbReference type="ChEBI" id="CHEBI:47942"/>
    </cofactor>
</comment>
<comment type="similarity">
    <text evidence="2">Belongs to the ATP-dependent AMP-binding enzyme family.</text>
</comment>
<dbReference type="RefSeq" id="WP_015211304.1">
    <property type="nucleotide sequence ID" value="NC_019757.1"/>
</dbReference>
<dbReference type="Gene3D" id="3.30.559.30">
    <property type="entry name" value="Nonribosomal peptide synthetase, condensation domain"/>
    <property type="match status" value="3"/>
</dbReference>
<dbReference type="GO" id="GO:0003824">
    <property type="term" value="F:catalytic activity"/>
    <property type="evidence" value="ECO:0007669"/>
    <property type="project" value="InterPro"/>
</dbReference>
<dbReference type="Gene3D" id="3.30.559.10">
    <property type="entry name" value="Chloramphenicol acetyltransferase-like domain"/>
    <property type="match status" value="2"/>
</dbReference>
<dbReference type="GO" id="GO:0031177">
    <property type="term" value="F:phosphopantetheine binding"/>
    <property type="evidence" value="ECO:0007669"/>
    <property type="project" value="InterPro"/>
</dbReference>
<dbReference type="Pfam" id="PF00550">
    <property type="entry name" value="PP-binding"/>
    <property type="match status" value="3"/>
</dbReference>
<dbReference type="NCBIfam" id="NF003417">
    <property type="entry name" value="PRK04813.1"/>
    <property type="match status" value="3"/>
</dbReference>
<dbReference type="PANTHER" id="PTHR45527">
    <property type="entry name" value="NONRIBOSOMAL PEPTIDE SYNTHETASE"/>
    <property type="match status" value="1"/>
</dbReference>
<dbReference type="InterPro" id="IPR020806">
    <property type="entry name" value="PKS_PP-bd"/>
</dbReference>
<dbReference type="NCBIfam" id="TIGR01733">
    <property type="entry name" value="AA-adenyl-dom"/>
    <property type="match status" value="3"/>
</dbReference>